<dbReference type="CDD" id="cd00114">
    <property type="entry name" value="LIGANc"/>
    <property type="match status" value="1"/>
</dbReference>
<dbReference type="FunFam" id="1.10.287.610:FF:000002">
    <property type="entry name" value="DNA ligase"/>
    <property type="match status" value="1"/>
</dbReference>
<feature type="binding site" evidence="15">
    <location>
        <position position="138"/>
    </location>
    <ligand>
        <name>NAD(+)</name>
        <dbReference type="ChEBI" id="CHEBI:57540"/>
    </ligand>
</feature>
<dbReference type="Gene3D" id="2.40.50.140">
    <property type="entry name" value="Nucleic acid-binding proteins"/>
    <property type="match status" value="1"/>
</dbReference>
<dbReference type="Proteomes" id="UP000287247">
    <property type="component" value="Unassembled WGS sequence"/>
</dbReference>
<feature type="active site" description="N6-AMP-lysine intermediate" evidence="15">
    <location>
        <position position="117"/>
    </location>
</feature>
<gene>
    <name evidence="15" type="primary">ligA</name>
    <name evidence="18" type="ORF">AsFPU1_1006</name>
</gene>
<evidence type="ECO:0000256" key="8">
    <source>
        <dbReference type="ARBA" id="ARBA00022833"/>
    </source>
</evidence>
<evidence type="ECO:0000256" key="5">
    <source>
        <dbReference type="ARBA" id="ARBA00022705"/>
    </source>
</evidence>
<dbReference type="EMBL" id="BDQK01000003">
    <property type="protein sequence ID" value="GBF79608.1"/>
    <property type="molecule type" value="Genomic_DNA"/>
</dbReference>
<dbReference type="Gene3D" id="3.40.50.10190">
    <property type="entry name" value="BRCT domain"/>
    <property type="match status" value="1"/>
</dbReference>
<dbReference type="FunFam" id="2.40.50.140:FF:000012">
    <property type="entry name" value="DNA ligase"/>
    <property type="match status" value="1"/>
</dbReference>
<evidence type="ECO:0000256" key="16">
    <source>
        <dbReference type="SAM" id="Coils"/>
    </source>
</evidence>
<dbReference type="Pfam" id="PF22745">
    <property type="entry name" value="Nlig-Ia"/>
    <property type="match status" value="1"/>
</dbReference>
<keyword evidence="16" id="KW-0175">Coiled coil</keyword>
<dbReference type="InterPro" id="IPR001357">
    <property type="entry name" value="BRCT_dom"/>
</dbReference>
<evidence type="ECO:0000256" key="6">
    <source>
        <dbReference type="ARBA" id="ARBA00022723"/>
    </source>
</evidence>
<dbReference type="Gene3D" id="3.30.470.30">
    <property type="entry name" value="DNA ligase/mRNA capping enzyme"/>
    <property type="match status" value="1"/>
</dbReference>
<dbReference type="GO" id="GO:0046872">
    <property type="term" value="F:metal ion binding"/>
    <property type="evidence" value="ECO:0007669"/>
    <property type="project" value="UniProtKB-KW"/>
</dbReference>
<dbReference type="EC" id="6.5.1.2" evidence="2 15"/>
<dbReference type="FunFam" id="3.30.470.30:FF:000001">
    <property type="entry name" value="DNA ligase"/>
    <property type="match status" value="1"/>
</dbReference>
<evidence type="ECO:0000256" key="11">
    <source>
        <dbReference type="ARBA" id="ARBA00023204"/>
    </source>
</evidence>
<protein>
    <recommendedName>
        <fullName evidence="3 15">DNA ligase</fullName>
        <ecNumber evidence="2 15">6.5.1.2</ecNumber>
    </recommendedName>
    <alternativeName>
        <fullName evidence="15">Polydeoxyribonucleotide synthase [NAD(+)]</fullName>
    </alternativeName>
</protein>
<keyword evidence="5 15" id="KW-0235">DNA replication</keyword>
<dbReference type="InterPro" id="IPR036420">
    <property type="entry name" value="BRCT_dom_sf"/>
</dbReference>
<dbReference type="FunFam" id="1.10.150.20:FF:000007">
    <property type="entry name" value="DNA ligase"/>
    <property type="match status" value="1"/>
</dbReference>
<name>A0A401IEA1_APHSA</name>
<dbReference type="Pfam" id="PF12826">
    <property type="entry name" value="HHH_2"/>
    <property type="match status" value="1"/>
</dbReference>
<dbReference type="FunFam" id="1.10.150.20:FF:000006">
    <property type="entry name" value="DNA ligase"/>
    <property type="match status" value="1"/>
</dbReference>
<feature type="binding site" evidence="15">
    <location>
        <begin position="34"/>
        <end position="38"/>
    </location>
    <ligand>
        <name>NAD(+)</name>
        <dbReference type="ChEBI" id="CHEBI:57540"/>
    </ligand>
</feature>
<dbReference type="Pfam" id="PF00533">
    <property type="entry name" value="BRCT"/>
    <property type="match status" value="1"/>
</dbReference>
<dbReference type="SUPFAM" id="SSF56091">
    <property type="entry name" value="DNA ligase/mRNA capping enzyme, catalytic domain"/>
    <property type="match status" value="1"/>
</dbReference>
<dbReference type="Pfam" id="PF03119">
    <property type="entry name" value="DNA_ligase_ZBD"/>
    <property type="match status" value="1"/>
</dbReference>
<dbReference type="GO" id="GO:0006260">
    <property type="term" value="P:DNA replication"/>
    <property type="evidence" value="ECO:0007669"/>
    <property type="project" value="UniProtKB-KW"/>
</dbReference>
<feature type="binding site" evidence="15">
    <location>
        <position position="175"/>
    </location>
    <ligand>
        <name>NAD(+)</name>
        <dbReference type="ChEBI" id="CHEBI:57540"/>
    </ligand>
</feature>
<dbReference type="GO" id="GO:0005829">
    <property type="term" value="C:cytosol"/>
    <property type="evidence" value="ECO:0007669"/>
    <property type="project" value="TreeGrafter"/>
</dbReference>
<dbReference type="InterPro" id="IPR001679">
    <property type="entry name" value="DNA_ligase"/>
</dbReference>
<dbReference type="SUPFAM" id="SSF52113">
    <property type="entry name" value="BRCT domain"/>
    <property type="match status" value="1"/>
</dbReference>
<dbReference type="NCBIfam" id="NF005932">
    <property type="entry name" value="PRK07956.1"/>
    <property type="match status" value="1"/>
</dbReference>
<dbReference type="AlphaFoldDB" id="A0A401IEA1"/>
<dbReference type="SMART" id="SM00292">
    <property type="entry name" value="BRCT"/>
    <property type="match status" value="1"/>
</dbReference>
<dbReference type="Gene3D" id="1.10.287.610">
    <property type="entry name" value="Helix hairpin bin"/>
    <property type="match status" value="1"/>
</dbReference>
<dbReference type="PROSITE" id="PS50172">
    <property type="entry name" value="BRCT"/>
    <property type="match status" value="1"/>
</dbReference>
<dbReference type="RefSeq" id="WP_124978345.1">
    <property type="nucleotide sequence ID" value="NZ_BDQK01000003.1"/>
</dbReference>
<feature type="domain" description="BRCT" evidence="17">
    <location>
        <begin position="595"/>
        <end position="672"/>
    </location>
</feature>
<accession>A0A401IEA1</accession>
<dbReference type="PIRSF" id="PIRSF001604">
    <property type="entry name" value="LigA"/>
    <property type="match status" value="1"/>
</dbReference>
<evidence type="ECO:0000256" key="1">
    <source>
        <dbReference type="ARBA" id="ARBA00004067"/>
    </source>
</evidence>
<feature type="binding site" evidence="15">
    <location>
        <position position="427"/>
    </location>
    <ligand>
        <name>Zn(2+)</name>
        <dbReference type="ChEBI" id="CHEBI:29105"/>
    </ligand>
</feature>
<dbReference type="Pfam" id="PF03120">
    <property type="entry name" value="OB_DNA_ligase"/>
    <property type="match status" value="1"/>
</dbReference>
<dbReference type="Pfam" id="PF01653">
    <property type="entry name" value="DNA_ligase_aden"/>
    <property type="match status" value="1"/>
</dbReference>
<dbReference type="Pfam" id="PF14520">
    <property type="entry name" value="HHH_5"/>
    <property type="match status" value="1"/>
</dbReference>
<dbReference type="SMART" id="SM00532">
    <property type="entry name" value="LIGANc"/>
    <property type="match status" value="1"/>
</dbReference>
<evidence type="ECO:0000256" key="12">
    <source>
        <dbReference type="ARBA" id="ARBA00023211"/>
    </source>
</evidence>
<dbReference type="GO" id="GO:0003911">
    <property type="term" value="F:DNA ligase (NAD+) activity"/>
    <property type="evidence" value="ECO:0007669"/>
    <property type="project" value="UniProtKB-UniRule"/>
</dbReference>
<keyword evidence="7 15" id="KW-0227">DNA damage</keyword>
<feature type="binding site" evidence="15">
    <location>
        <position position="432"/>
    </location>
    <ligand>
        <name>Zn(2+)</name>
        <dbReference type="ChEBI" id="CHEBI:29105"/>
    </ligand>
</feature>
<feature type="binding site" evidence="15">
    <location>
        <position position="291"/>
    </location>
    <ligand>
        <name>NAD(+)</name>
        <dbReference type="ChEBI" id="CHEBI:57540"/>
    </ligand>
</feature>
<evidence type="ECO:0000256" key="7">
    <source>
        <dbReference type="ARBA" id="ARBA00022763"/>
    </source>
</evidence>
<evidence type="ECO:0000256" key="4">
    <source>
        <dbReference type="ARBA" id="ARBA00022598"/>
    </source>
</evidence>
<dbReference type="InterPro" id="IPR004150">
    <property type="entry name" value="NAD_DNA_ligase_OB"/>
</dbReference>
<comment type="caution">
    <text evidence="18">The sequence shown here is derived from an EMBL/GenBank/DDBJ whole genome shotgun (WGS) entry which is preliminary data.</text>
</comment>
<evidence type="ECO:0000256" key="9">
    <source>
        <dbReference type="ARBA" id="ARBA00022842"/>
    </source>
</evidence>
<evidence type="ECO:0000256" key="14">
    <source>
        <dbReference type="ARBA" id="ARBA00060881"/>
    </source>
</evidence>
<comment type="function">
    <text evidence="1 15">DNA ligase that catalyzes the formation of phosphodiester linkages between 5'-phosphoryl and 3'-hydroxyl groups in double-stranded DNA using NAD as a coenzyme and as the energy source for the reaction. It is essential for DNA replication and repair of damaged DNA.</text>
</comment>
<organism evidence="18 19">
    <name type="scientific">Aphanothece sacrum FPU1</name>
    <dbReference type="NCBI Taxonomy" id="1920663"/>
    <lineage>
        <taxon>Bacteria</taxon>
        <taxon>Bacillati</taxon>
        <taxon>Cyanobacteriota</taxon>
        <taxon>Cyanophyceae</taxon>
        <taxon>Oscillatoriophycideae</taxon>
        <taxon>Chroococcales</taxon>
        <taxon>Aphanothecaceae</taxon>
        <taxon>Aphanothece</taxon>
    </lineage>
</organism>
<dbReference type="SUPFAM" id="SSF50249">
    <property type="entry name" value="Nucleic acid-binding proteins"/>
    <property type="match status" value="1"/>
</dbReference>
<keyword evidence="6 15" id="KW-0479">Metal-binding</keyword>
<feature type="binding site" evidence="15">
    <location>
        <position position="412"/>
    </location>
    <ligand>
        <name>Zn(2+)</name>
        <dbReference type="ChEBI" id="CHEBI:29105"/>
    </ligand>
</feature>
<keyword evidence="10 15" id="KW-0520">NAD</keyword>
<dbReference type="PROSITE" id="PS01055">
    <property type="entry name" value="DNA_LIGASE_N1"/>
    <property type="match status" value="1"/>
</dbReference>
<dbReference type="InterPro" id="IPR013839">
    <property type="entry name" value="DNAligase_adenylation"/>
</dbReference>
<dbReference type="InterPro" id="IPR013840">
    <property type="entry name" value="DNAligase_N"/>
</dbReference>
<dbReference type="GO" id="GO:0006281">
    <property type="term" value="P:DNA repair"/>
    <property type="evidence" value="ECO:0007669"/>
    <property type="project" value="UniProtKB-KW"/>
</dbReference>
<feature type="binding site" evidence="15">
    <location>
        <position position="409"/>
    </location>
    <ligand>
        <name>Zn(2+)</name>
        <dbReference type="ChEBI" id="CHEBI:29105"/>
    </ligand>
</feature>
<evidence type="ECO:0000256" key="13">
    <source>
        <dbReference type="ARBA" id="ARBA00034005"/>
    </source>
</evidence>
<reference evidence="19" key="1">
    <citation type="submission" date="2017-05" db="EMBL/GenBank/DDBJ databases">
        <title>Physiological properties and genetic analysis related to exopolysaccharide production of fresh-water unicellular cyanobacterium Aphanothece sacrum, Suizenji Nori, that has been cultured as a food source in Japan.</title>
        <authorList>
            <person name="Kanesaki Y."/>
            <person name="Yoshikawa S."/>
            <person name="Ohki K."/>
        </authorList>
    </citation>
    <scope>NUCLEOTIDE SEQUENCE [LARGE SCALE GENOMIC DNA]</scope>
    <source>
        <strain evidence="19">FPU1</strain>
    </source>
</reference>
<dbReference type="Gene3D" id="6.20.10.30">
    <property type="match status" value="1"/>
</dbReference>
<dbReference type="InterPro" id="IPR012340">
    <property type="entry name" value="NA-bd_OB-fold"/>
</dbReference>
<dbReference type="CDD" id="cd17748">
    <property type="entry name" value="BRCT_DNA_ligase_like"/>
    <property type="match status" value="1"/>
</dbReference>
<dbReference type="InterPro" id="IPR004149">
    <property type="entry name" value="Znf_DNAligase_C4"/>
</dbReference>
<feature type="binding site" evidence="15">
    <location>
        <begin position="83"/>
        <end position="84"/>
    </location>
    <ligand>
        <name>NAD(+)</name>
        <dbReference type="ChEBI" id="CHEBI:57540"/>
    </ligand>
</feature>
<keyword evidence="9 15" id="KW-0460">Magnesium</keyword>
<evidence type="ECO:0000256" key="15">
    <source>
        <dbReference type="HAMAP-Rule" id="MF_01588"/>
    </source>
</evidence>
<keyword evidence="8 15" id="KW-0862">Zinc</keyword>
<proteinExistence type="inferred from homology"/>
<dbReference type="GO" id="GO:0003677">
    <property type="term" value="F:DNA binding"/>
    <property type="evidence" value="ECO:0007669"/>
    <property type="project" value="InterPro"/>
</dbReference>
<comment type="similarity">
    <text evidence="14 15">Belongs to the NAD-dependent DNA ligase family. LigA subfamily.</text>
</comment>
<dbReference type="PANTHER" id="PTHR23389:SF9">
    <property type="entry name" value="DNA LIGASE"/>
    <property type="match status" value="1"/>
</dbReference>
<dbReference type="SUPFAM" id="SSF47781">
    <property type="entry name" value="RuvA domain 2-like"/>
    <property type="match status" value="1"/>
</dbReference>
<dbReference type="PANTHER" id="PTHR23389">
    <property type="entry name" value="CHROMOSOME TRANSMISSION FIDELITY FACTOR 18"/>
    <property type="match status" value="1"/>
</dbReference>
<evidence type="ECO:0000313" key="19">
    <source>
        <dbReference type="Proteomes" id="UP000287247"/>
    </source>
</evidence>
<feature type="binding site" evidence="15">
    <location>
        <position position="115"/>
    </location>
    <ligand>
        <name>NAD(+)</name>
        <dbReference type="ChEBI" id="CHEBI:57540"/>
    </ligand>
</feature>
<feature type="coiled-coil region" evidence="16">
    <location>
        <begin position="3"/>
        <end position="57"/>
    </location>
</feature>
<keyword evidence="19" id="KW-1185">Reference proteome</keyword>
<evidence type="ECO:0000259" key="17">
    <source>
        <dbReference type="PROSITE" id="PS50172"/>
    </source>
</evidence>
<evidence type="ECO:0000313" key="18">
    <source>
        <dbReference type="EMBL" id="GBF79608.1"/>
    </source>
</evidence>
<evidence type="ECO:0000256" key="10">
    <source>
        <dbReference type="ARBA" id="ARBA00023027"/>
    </source>
</evidence>
<comment type="cofactor">
    <cofactor evidence="15">
        <name>Mg(2+)</name>
        <dbReference type="ChEBI" id="CHEBI:18420"/>
    </cofactor>
    <cofactor evidence="15">
        <name>Mn(2+)</name>
        <dbReference type="ChEBI" id="CHEBI:29035"/>
    </cofactor>
</comment>
<dbReference type="InterPro" id="IPR010994">
    <property type="entry name" value="RuvA_2-like"/>
</dbReference>
<dbReference type="HAMAP" id="MF_01588">
    <property type="entry name" value="DNA_ligase_A"/>
    <property type="match status" value="1"/>
</dbReference>
<evidence type="ECO:0000256" key="3">
    <source>
        <dbReference type="ARBA" id="ARBA00013308"/>
    </source>
</evidence>
<keyword evidence="4 15" id="KW-0436">Ligase</keyword>
<keyword evidence="12 15" id="KW-0464">Manganese</keyword>
<dbReference type="SMART" id="SM00278">
    <property type="entry name" value="HhH1"/>
    <property type="match status" value="2"/>
</dbReference>
<dbReference type="InterPro" id="IPR003583">
    <property type="entry name" value="Hlx-hairpin-Hlx_DNA-bd_motif"/>
</dbReference>
<dbReference type="InterPro" id="IPR041663">
    <property type="entry name" value="DisA/LigA_HHH"/>
</dbReference>
<keyword evidence="11 15" id="KW-0234">DNA repair</keyword>
<sequence>MNISQAQQRINQLRQQLQKANYAYYVLDNPIMEDSIYDQLYRELQDLETQYPDLITDHSPTQRVGDSPASQFASIKHNIPLYSLENAFNLQELRQWQDRWQRQTPNIEQFEYVCELKIDGSALALTYENGVLIRGVTRGDGTTGENITQNVRTIRSIPLKLTLENPPNLIEIRGEAFLPLDEFDRINLEREQTAEALFANPRNAAAGTLRQLDPKIVDRRRLQFFAYTLHLPQNNQITTQWDSLNYLQSMGFLVNPNRKLCQSLEEVTNYCNQWETNRRNLPYMTDGVVVKINNYELQKQLGFTQKFPRWAIALKYPAEEAPTIVQDIIVNVGRTGAVTPMAVMKPVHLAGTTVQRATLHNSERIAELDIRVGDTVIIRKAGEIIPEVVRVVKELRPPQTQPYKMPTHCPECGSLLMRPATEAVTRCVNSYCSAILRGSLIHWASRDALDIRGLGEKIVMLLINNKLVNSVADLYHLTPEQIFTLERMGQKSSGKLITAIEASKKQPWSRVLYGLGIRYVGSVTARLLADNFPTVDELSQACIPSLASIHGIGEEIAQSVFDWFKITHNNTLIERLKEAGLQLVNEVSPLETSISIQSTLAGKTFVITGTLPTLKRTEAQTLIEKVGGKVTNSVSSKTDYLVVGEEAGSKLEKAQKLGITQLNEADLLALIM</sequence>
<dbReference type="OrthoDB" id="9759736at2"/>
<dbReference type="Gene3D" id="1.10.150.20">
    <property type="entry name" value="5' to 3' exonuclease, C-terminal subdomain"/>
    <property type="match status" value="2"/>
</dbReference>
<dbReference type="NCBIfam" id="TIGR00575">
    <property type="entry name" value="dnlj"/>
    <property type="match status" value="1"/>
</dbReference>
<dbReference type="InterPro" id="IPR018239">
    <property type="entry name" value="DNA_ligase_AS"/>
</dbReference>
<evidence type="ECO:0000256" key="2">
    <source>
        <dbReference type="ARBA" id="ARBA00012722"/>
    </source>
</evidence>
<comment type="catalytic activity">
    <reaction evidence="13 15">
        <text>NAD(+) + (deoxyribonucleotide)n-3'-hydroxyl + 5'-phospho-(deoxyribonucleotide)m = (deoxyribonucleotide)n+m + AMP + beta-nicotinamide D-nucleotide.</text>
        <dbReference type="EC" id="6.5.1.2"/>
    </reaction>
</comment>
<feature type="binding site" evidence="15">
    <location>
        <position position="315"/>
    </location>
    <ligand>
        <name>NAD(+)</name>
        <dbReference type="ChEBI" id="CHEBI:57540"/>
    </ligand>
</feature>